<dbReference type="NCBIfam" id="TIGR01782">
    <property type="entry name" value="TonB-Xanth-Caul"/>
    <property type="match status" value="1"/>
</dbReference>
<comment type="similarity">
    <text evidence="7">Belongs to the TonB-dependent receptor family.</text>
</comment>
<dbReference type="Pfam" id="PF00593">
    <property type="entry name" value="TonB_dep_Rec_b-barrel"/>
    <property type="match status" value="1"/>
</dbReference>
<evidence type="ECO:0000256" key="6">
    <source>
        <dbReference type="ARBA" id="ARBA00023237"/>
    </source>
</evidence>
<dbReference type="InterPro" id="IPR011662">
    <property type="entry name" value="Secretin/TonB_short_N"/>
</dbReference>
<dbReference type="Gene3D" id="2.170.130.10">
    <property type="entry name" value="TonB-dependent receptor, plug domain"/>
    <property type="match status" value="1"/>
</dbReference>
<evidence type="ECO:0000313" key="11">
    <source>
        <dbReference type="Proteomes" id="UP001273531"/>
    </source>
</evidence>
<evidence type="ECO:0000259" key="9">
    <source>
        <dbReference type="SMART" id="SM00965"/>
    </source>
</evidence>
<evidence type="ECO:0000256" key="2">
    <source>
        <dbReference type="ARBA" id="ARBA00022448"/>
    </source>
</evidence>
<name>A0ABU3Y454_9SPHN</name>
<evidence type="ECO:0000313" key="10">
    <source>
        <dbReference type="EMBL" id="MDV3456180.1"/>
    </source>
</evidence>
<dbReference type="SMART" id="SM00965">
    <property type="entry name" value="STN"/>
    <property type="match status" value="1"/>
</dbReference>
<dbReference type="Gene3D" id="3.55.50.30">
    <property type="match status" value="1"/>
</dbReference>
<protein>
    <submittedName>
        <fullName evidence="10">TonB-dependent receptor</fullName>
    </submittedName>
</protein>
<dbReference type="EMBL" id="JAWJEJ010000001">
    <property type="protein sequence ID" value="MDV3456180.1"/>
    <property type="molecule type" value="Genomic_DNA"/>
</dbReference>
<accession>A0ABU3Y454</accession>
<dbReference type="PANTHER" id="PTHR40980">
    <property type="entry name" value="PLUG DOMAIN-CONTAINING PROTEIN"/>
    <property type="match status" value="1"/>
</dbReference>
<evidence type="ECO:0000256" key="4">
    <source>
        <dbReference type="ARBA" id="ARBA00023004"/>
    </source>
</evidence>
<evidence type="ECO:0000256" key="5">
    <source>
        <dbReference type="ARBA" id="ARBA00023136"/>
    </source>
</evidence>
<keyword evidence="10" id="KW-0675">Receptor</keyword>
<feature type="chain" id="PRO_5046472059" evidence="8">
    <location>
        <begin position="19"/>
        <end position="1017"/>
    </location>
</feature>
<organism evidence="10 11">
    <name type="scientific">Sphingomonas agrestis</name>
    <dbReference type="NCBI Taxonomy" id="3080540"/>
    <lineage>
        <taxon>Bacteria</taxon>
        <taxon>Pseudomonadati</taxon>
        <taxon>Pseudomonadota</taxon>
        <taxon>Alphaproteobacteria</taxon>
        <taxon>Sphingomonadales</taxon>
        <taxon>Sphingomonadaceae</taxon>
        <taxon>Sphingomonas</taxon>
    </lineage>
</organism>
<evidence type="ECO:0000256" key="8">
    <source>
        <dbReference type="SAM" id="SignalP"/>
    </source>
</evidence>
<dbReference type="Pfam" id="PF07715">
    <property type="entry name" value="Plug"/>
    <property type="match status" value="1"/>
</dbReference>
<dbReference type="InterPro" id="IPR037066">
    <property type="entry name" value="Plug_dom_sf"/>
</dbReference>
<comment type="subcellular location">
    <subcellularLocation>
        <location evidence="1 7">Cell outer membrane</location>
    </subcellularLocation>
</comment>
<proteinExistence type="inferred from homology"/>
<keyword evidence="11" id="KW-1185">Reference proteome</keyword>
<keyword evidence="6" id="KW-0998">Cell outer membrane</keyword>
<comment type="caution">
    <text evidence="10">The sequence shown here is derived from an EMBL/GenBank/DDBJ whole genome shotgun (WGS) entry which is preliminary data.</text>
</comment>
<dbReference type="InterPro" id="IPR000531">
    <property type="entry name" value="Beta-barrel_TonB"/>
</dbReference>
<dbReference type="Proteomes" id="UP001273531">
    <property type="component" value="Unassembled WGS sequence"/>
</dbReference>
<keyword evidence="2" id="KW-0813">Transport</keyword>
<keyword evidence="3" id="KW-0406">Ion transport</keyword>
<dbReference type="SUPFAM" id="SSF56935">
    <property type="entry name" value="Porins"/>
    <property type="match status" value="1"/>
</dbReference>
<dbReference type="PANTHER" id="PTHR40980:SF3">
    <property type="entry name" value="TONB-DEPENDENT RECEPTOR-LIKE BETA-BARREL DOMAIN-CONTAINING PROTEIN"/>
    <property type="match status" value="1"/>
</dbReference>
<keyword evidence="8" id="KW-0732">Signal</keyword>
<dbReference type="InterPro" id="IPR012910">
    <property type="entry name" value="Plug_dom"/>
</dbReference>
<keyword evidence="4" id="KW-0408">Iron</keyword>
<dbReference type="RefSeq" id="WP_317225376.1">
    <property type="nucleotide sequence ID" value="NZ_JAWJEJ010000001.1"/>
</dbReference>
<evidence type="ECO:0000256" key="1">
    <source>
        <dbReference type="ARBA" id="ARBA00004442"/>
    </source>
</evidence>
<sequence length="1017" mass="110090">MATAAVICCSVTASFATAQVRQFDVAQQPAASGIPMFARQAGVEILVSGPVVDGVLVNRVRGNMDVSRALQLLLAGTDLVPIVNGSRIVLKRAEAPKRVVASVTRRPRPVQDATPAVEPADVQVEETAEPEQEIVVTGIRQSLERAARIKEDAVQVVDAIVAQDIGKFPDPTTAAALQRVPGIQVQNDSNNELSGVRIRGLADIQTTVDGREVFTTTGRGFSLVDMPAEALARVEVFKSQTADQIEGGVAGGIDLKLNKPFNFKEPALVGTARQTYATRVGKANPSLSLLATDRFDTGIGEIGVLVNGTWSHADSMRTTAFMDMRRSSGVAPLNTPGYLIPQVIQNMPDVGEVTRKQVNGAIQWQLSPSVQAYVDGFYTYFQTTAGFTGFNPQPFTNGTSMTNVVASDNCFDARVNANGTNPTISVDAQGRATLQAFTVQRMCDVKSVQFNNIVINQNSSSLRFTQEAKQVAGGLRWEQDRAKAVLDFGYQTSNSFRENVNLEAGQRVATMLLETDVDGGPRVTVPAGAPMSSANLSLRNAFNQNFTQADGSLLQARADGDYELDGLLRKVEVGIRFARREAVQRDVQSTTPIPYGNIGTGTEANARLISSLPLSPSIIGIIGELPRVNGGTSFVGIAPSYLRSEFGRNELRRLLGLPLRRPDWNPTRQFDAKETTLASYVQGNYEVPLGTLTLDGVVGVRVIKTDRDISTFRNVSGALVPVDVSTSDTDVLPTATARLKFPGGFQARLAYSRSIRRPDFGDLNPTQSLAITVNPFQLSTGSAGNATLRPQRSDSIDGTLEYYFKSGFVAVTGYYRRIKDRVVTASNQETIDGINFLISRPRNVGEAELKGIETSAQYFFDFLPGDLAGLGILGAFTIADSKIGGNDLLAGNALQGVSKYNFTIGGLYDRGKLSARVVYTYRSKYWNEDNSGGVQLRPYDPDRPLADPYLPTLLSWIRPAGRLDFSVGLDVTDALRFDIGGTNVLRNETKQYRGASWLNSKVYGDETTYTLGARVRF</sequence>
<feature type="domain" description="Secretin/TonB short N-terminal" evidence="9">
    <location>
        <begin position="43"/>
        <end position="93"/>
    </location>
</feature>
<dbReference type="Gene3D" id="2.40.170.20">
    <property type="entry name" value="TonB-dependent receptor, beta-barrel domain"/>
    <property type="match status" value="1"/>
</dbReference>
<evidence type="ECO:0000256" key="7">
    <source>
        <dbReference type="RuleBase" id="RU003357"/>
    </source>
</evidence>
<feature type="signal peptide" evidence="8">
    <location>
        <begin position="1"/>
        <end position="18"/>
    </location>
</feature>
<reference evidence="10 11" key="1">
    <citation type="submission" date="2023-10" db="EMBL/GenBank/DDBJ databases">
        <title>Sphingomonas sp. HF-S4 16S ribosomal RNA gene Genome sequencing and assembly.</title>
        <authorList>
            <person name="Lee H."/>
        </authorList>
    </citation>
    <scope>NUCLEOTIDE SEQUENCE [LARGE SCALE GENOMIC DNA]</scope>
    <source>
        <strain evidence="10 11">HF-S4</strain>
    </source>
</reference>
<keyword evidence="3" id="KW-0410">Iron transport</keyword>
<keyword evidence="5 7" id="KW-0472">Membrane</keyword>
<keyword evidence="7" id="KW-0798">TonB box</keyword>
<evidence type="ECO:0000256" key="3">
    <source>
        <dbReference type="ARBA" id="ARBA00022496"/>
    </source>
</evidence>
<dbReference type="InterPro" id="IPR036942">
    <property type="entry name" value="Beta-barrel_TonB_sf"/>
</dbReference>
<gene>
    <name evidence="10" type="ORF">RZN05_04230</name>
</gene>
<dbReference type="InterPro" id="IPR010104">
    <property type="entry name" value="TonB_rcpt_bac"/>
</dbReference>